<evidence type="ECO:0000313" key="3">
    <source>
        <dbReference type="EMBL" id="TMQ47035.1"/>
    </source>
</evidence>
<feature type="region of interest" description="Disordered" evidence="1">
    <location>
        <begin position="27"/>
        <end position="79"/>
    </location>
</feature>
<gene>
    <name evidence="3" type="ORF">E6K71_11110</name>
</gene>
<evidence type="ECO:0000256" key="1">
    <source>
        <dbReference type="SAM" id="MobiDB-lite"/>
    </source>
</evidence>
<sequence>MPCDLVHAEIHALLTDGATVVATFEGHKHEGNGEGDQDKNKNKDKDKDKDKNKDKGGQDGRNARILDPKVRPNPLNPSTLVSFTMAREGRVRVMVYDMHGRLVKTLLDDYRAAGEQKLMWDGSNARNMKVSSGVYFFRIQAPEGEVVKRVAVVK</sequence>
<dbReference type="InterPro" id="IPR025965">
    <property type="entry name" value="FlgD/Vpr_Ig-like"/>
</dbReference>
<dbReference type="NCBIfam" id="TIGR04183">
    <property type="entry name" value="Por_Secre_tail"/>
    <property type="match status" value="1"/>
</dbReference>
<dbReference type="Proteomes" id="UP000316292">
    <property type="component" value="Unassembled WGS sequence"/>
</dbReference>
<organism evidence="3 4">
    <name type="scientific">Eiseniibacteriota bacterium</name>
    <dbReference type="NCBI Taxonomy" id="2212470"/>
    <lineage>
        <taxon>Bacteria</taxon>
        <taxon>Candidatus Eiseniibacteriota</taxon>
    </lineage>
</organism>
<name>A0A538S6P0_UNCEI</name>
<feature type="domain" description="FlgD/Vpr Ig-like" evidence="2">
    <location>
        <begin position="89"/>
        <end position="142"/>
    </location>
</feature>
<dbReference type="EMBL" id="VBOR01000131">
    <property type="protein sequence ID" value="TMQ47035.1"/>
    <property type="molecule type" value="Genomic_DNA"/>
</dbReference>
<dbReference type="Pfam" id="PF13860">
    <property type="entry name" value="FlgD_ig"/>
    <property type="match status" value="1"/>
</dbReference>
<evidence type="ECO:0000313" key="4">
    <source>
        <dbReference type="Proteomes" id="UP000316292"/>
    </source>
</evidence>
<proteinExistence type="predicted"/>
<reference evidence="3 4" key="1">
    <citation type="journal article" date="2019" name="Nat. Microbiol.">
        <title>Mediterranean grassland soil C-N compound turnover is dependent on rainfall and depth, and is mediated by genomically divergent microorganisms.</title>
        <authorList>
            <person name="Diamond S."/>
            <person name="Andeer P.F."/>
            <person name="Li Z."/>
            <person name="Crits-Christoph A."/>
            <person name="Burstein D."/>
            <person name="Anantharaman K."/>
            <person name="Lane K.R."/>
            <person name="Thomas B.C."/>
            <person name="Pan C."/>
            <person name="Northen T.R."/>
            <person name="Banfield J.F."/>
        </authorList>
    </citation>
    <scope>NUCLEOTIDE SEQUENCE [LARGE SCALE GENOMIC DNA]</scope>
    <source>
        <strain evidence="3">WS_1</strain>
    </source>
</reference>
<dbReference type="Gene3D" id="2.60.40.4070">
    <property type="match status" value="1"/>
</dbReference>
<protein>
    <submittedName>
        <fullName evidence="3">T9SS type A sorting domain-containing protein</fullName>
    </submittedName>
</protein>
<dbReference type="InterPro" id="IPR026444">
    <property type="entry name" value="Secre_tail"/>
</dbReference>
<comment type="caution">
    <text evidence="3">The sequence shown here is derived from an EMBL/GenBank/DDBJ whole genome shotgun (WGS) entry which is preliminary data.</text>
</comment>
<dbReference type="AlphaFoldDB" id="A0A538S6P0"/>
<accession>A0A538S6P0</accession>
<feature type="compositionally biased region" description="Basic and acidic residues" evidence="1">
    <location>
        <begin position="27"/>
        <end position="70"/>
    </location>
</feature>
<evidence type="ECO:0000259" key="2">
    <source>
        <dbReference type="Pfam" id="PF13860"/>
    </source>
</evidence>